<evidence type="ECO:0000256" key="2">
    <source>
        <dbReference type="ARBA" id="ARBA00022475"/>
    </source>
</evidence>
<feature type="transmembrane region" description="Helical" evidence="6">
    <location>
        <begin position="199"/>
        <end position="219"/>
    </location>
</feature>
<dbReference type="Pfam" id="PF01292">
    <property type="entry name" value="Ni_hydr_CYTB"/>
    <property type="match status" value="1"/>
</dbReference>
<dbReference type="SUPFAM" id="SSF81342">
    <property type="entry name" value="Transmembrane di-heme cytochromes"/>
    <property type="match status" value="1"/>
</dbReference>
<dbReference type="InterPro" id="IPR051542">
    <property type="entry name" value="Hydrogenase_cytochrome"/>
</dbReference>
<dbReference type="OrthoDB" id="196472at2"/>
<evidence type="ECO:0000256" key="6">
    <source>
        <dbReference type="SAM" id="Phobius"/>
    </source>
</evidence>
<dbReference type="GO" id="GO:0022904">
    <property type="term" value="P:respiratory electron transport chain"/>
    <property type="evidence" value="ECO:0007669"/>
    <property type="project" value="InterPro"/>
</dbReference>
<feature type="transmembrane region" description="Helical" evidence="6">
    <location>
        <begin position="12"/>
        <end position="29"/>
    </location>
</feature>
<feature type="transmembrane region" description="Helical" evidence="6">
    <location>
        <begin position="96"/>
        <end position="117"/>
    </location>
</feature>
<dbReference type="EMBL" id="CP026604">
    <property type="protein sequence ID" value="AWB65142.1"/>
    <property type="molecule type" value="Genomic_DNA"/>
</dbReference>
<feature type="domain" description="Cytochrome b561 bacterial/Ni-hydrogenase" evidence="7">
    <location>
        <begin position="6"/>
        <end position="179"/>
    </location>
</feature>
<keyword evidence="9" id="KW-1185">Reference proteome</keyword>
<dbReference type="Gene3D" id="1.20.950.20">
    <property type="entry name" value="Transmembrane di-heme cytochromes, Chain C"/>
    <property type="match status" value="1"/>
</dbReference>
<evidence type="ECO:0000256" key="1">
    <source>
        <dbReference type="ARBA" id="ARBA00004651"/>
    </source>
</evidence>
<dbReference type="Proteomes" id="UP000244441">
    <property type="component" value="Chromosome"/>
</dbReference>
<reference evidence="8 9" key="1">
    <citation type="submission" date="2018-01" db="EMBL/GenBank/DDBJ databases">
        <title>Genome sequence of a Cantenovulum-like bacteria.</title>
        <authorList>
            <person name="Tan W.R."/>
            <person name="Lau N.-S."/>
            <person name="Go F."/>
            <person name="Amirul A.-A.A."/>
        </authorList>
    </citation>
    <scope>NUCLEOTIDE SEQUENCE [LARGE SCALE GENOMIC DNA]</scope>
    <source>
        <strain evidence="8 9">CCB-QB4</strain>
    </source>
</reference>
<evidence type="ECO:0000256" key="4">
    <source>
        <dbReference type="ARBA" id="ARBA00022989"/>
    </source>
</evidence>
<dbReference type="GO" id="GO:0020037">
    <property type="term" value="F:heme binding"/>
    <property type="evidence" value="ECO:0007669"/>
    <property type="project" value="TreeGrafter"/>
</dbReference>
<keyword evidence="2" id="KW-1003">Cell membrane</keyword>
<dbReference type="RefSeq" id="WP_108601219.1">
    <property type="nucleotide sequence ID" value="NZ_CP026604.1"/>
</dbReference>
<organism evidence="8 9">
    <name type="scientific">Saccharobesus litoralis</name>
    <dbReference type="NCBI Taxonomy" id="2172099"/>
    <lineage>
        <taxon>Bacteria</taxon>
        <taxon>Pseudomonadati</taxon>
        <taxon>Pseudomonadota</taxon>
        <taxon>Gammaproteobacteria</taxon>
        <taxon>Alteromonadales</taxon>
        <taxon>Alteromonadaceae</taxon>
        <taxon>Saccharobesus</taxon>
    </lineage>
</organism>
<proteinExistence type="predicted"/>
<keyword evidence="4 6" id="KW-1133">Transmembrane helix</keyword>
<evidence type="ECO:0000256" key="5">
    <source>
        <dbReference type="ARBA" id="ARBA00023136"/>
    </source>
</evidence>
<protein>
    <recommendedName>
        <fullName evidence="7">Cytochrome b561 bacterial/Ni-hydrogenase domain-containing protein</fullName>
    </recommendedName>
</protein>
<feature type="transmembrane region" description="Helical" evidence="6">
    <location>
        <begin position="35"/>
        <end position="57"/>
    </location>
</feature>
<keyword evidence="3 6" id="KW-0812">Transmembrane</keyword>
<feature type="transmembrane region" description="Helical" evidence="6">
    <location>
        <begin position="145"/>
        <end position="167"/>
    </location>
</feature>
<evidence type="ECO:0000259" key="7">
    <source>
        <dbReference type="Pfam" id="PF01292"/>
    </source>
</evidence>
<dbReference type="GO" id="GO:0009055">
    <property type="term" value="F:electron transfer activity"/>
    <property type="evidence" value="ECO:0007669"/>
    <property type="project" value="InterPro"/>
</dbReference>
<name>A0A2S0VLR1_9ALTE</name>
<dbReference type="PANTHER" id="PTHR30485:SF2">
    <property type="entry name" value="BLL0597 PROTEIN"/>
    <property type="match status" value="1"/>
</dbReference>
<evidence type="ECO:0000313" key="8">
    <source>
        <dbReference type="EMBL" id="AWB65142.1"/>
    </source>
</evidence>
<dbReference type="AlphaFoldDB" id="A0A2S0VLR1"/>
<gene>
    <name evidence="8" type="ORF">C2869_01200</name>
</gene>
<comment type="subcellular location">
    <subcellularLocation>
        <location evidence="1">Cell membrane</location>
        <topology evidence="1">Multi-pass membrane protein</topology>
    </subcellularLocation>
</comment>
<dbReference type="KEGG" id="cate:C2869_01200"/>
<dbReference type="GO" id="GO:0005886">
    <property type="term" value="C:plasma membrane"/>
    <property type="evidence" value="ECO:0007669"/>
    <property type="project" value="UniProtKB-SubCell"/>
</dbReference>
<keyword evidence="5 6" id="KW-0472">Membrane</keyword>
<evidence type="ECO:0000313" key="9">
    <source>
        <dbReference type="Proteomes" id="UP000244441"/>
    </source>
</evidence>
<dbReference type="PANTHER" id="PTHR30485">
    <property type="entry name" value="NI/FE-HYDROGENASE 1 B-TYPE CYTOCHROME SUBUNIT"/>
    <property type="match status" value="1"/>
</dbReference>
<dbReference type="InterPro" id="IPR016174">
    <property type="entry name" value="Di-haem_cyt_TM"/>
</dbReference>
<accession>A0A2S0VLR1</accession>
<dbReference type="InterPro" id="IPR011577">
    <property type="entry name" value="Cyt_b561_bac/Ni-Hgenase"/>
</dbReference>
<evidence type="ECO:0000256" key="3">
    <source>
        <dbReference type="ARBA" id="ARBA00022692"/>
    </source>
</evidence>
<sequence length="220" mass="24608">MSSIKVWDGATRLFHWLLVVCILGAWITIENRWILAHEIFGFTLLGLIVFRLIWGFVGSTTARFSHFMTRPTTAIQYLSASLNNQSQHYTGHNPSGGWMVIGLLGILLFQVVTGLYANNDLGFSGALADNVSKAFSDQLTQWHAINFNLILAAIWLHLVAVFFYVLVKKDNLIKAMLTGRKPKNKTTHSITNNPEALKFVSLTWAISLGLVIALAIYLIF</sequence>